<feature type="active site" description="Proton acceptor" evidence="1">
    <location>
        <position position="145"/>
    </location>
</feature>
<feature type="binding site" evidence="2">
    <location>
        <position position="205"/>
    </location>
    <ligand>
        <name>Co(2+)</name>
        <dbReference type="ChEBI" id="CHEBI:48828"/>
    </ligand>
</feature>
<name>A0A0Z8M1F9_STRSU</name>
<keyword evidence="2" id="KW-0170">Cobalt</keyword>
<evidence type="ECO:0000313" key="4">
    <source>
        <dbReference type="Proteomes" id="UP000069526"/>
    </source>
</evidence>
<dbReference type="CDD" id="cd03412">
    <property type="entry name" value="CbiK_N"/>
    <property type="match status" value="1"/>
</dbReference>
<evidence type="ECO:0000313" key="3">
    <source>
        <dbReference type="EMBL" id="CYW00631.1"/>
    </source>
</evidence>
<proteinExistence type="predicted"/>
<dbReference type="Pfam" id="PF06180">
    <property type="entry name" value="CbiK"/>
    <property type="match status" value="1"/>
</dbReference>
<dbReference type="Proteomes" id="UP000069526">
    <property type="component" value="Unassembled WGS sequence"/>
</dbReference>
<organism evidence="3 4">
    <name type="scientific">Streptococcus suis</name>
    <dbReference type="NCBI Taxonomy" id="1307"/>
    <lineage>
        <taxon>Bacteria</taxon>
        <taxon>Bacillati</taxon>
        <taxon>Bacillota</taxon>
        <taxon>Bacilli</taxon>
        <taxon>Lactobacillales</taxon>
        <taxon>Streptococcaceae</taxon>
        <taxon>Streptococcus</taxon>
    </lineage>
</organism>
<dbReference type="GO" id="GO:0019251">
    <property type="term" value="P:anaerobic cobalamin biosynthetic process"/>
    <property type="evidence" value="ECO:0007669"/>
    <property type="project" value="InterPro"/>
</dbReference>
<protein>
    <submittedName>
        <fullName evidence="3">CbiK protein</fullName>
        <ecNumber evidence="3">4.99.1.3</ecNumber>
    </submittedName>
</protein>
<gene>
    <name evidence="3" type="primary">cbiK</name>
    <name evidence="3" type="ORF">ERS132539_00224</name>
</gene>
<dbReference type="PIRSF" id="PIRSF033579">
    <property type="entry name" value="Anaer_Co_chel"/>
    <property type="match status" value="1"/>
</dbReference>
<reference evidence="3 4" key="1">
    <citation type="submission" date="2016-02" db="EMBL/GenBank/DDBJ databases">
        <authorList>
            <consortium name="Pathogen Informatics"/>
        </authorList>
    </citation>
    <scope>NUCLEOTIDE SEQUENCE [LARGE SCALE GENOMIC DNA]</scope>
    <source>
        <strain evidence="3 4">SS1013</strain>
    </source>
</reference>
<evidence type="ECO:0000256" key="2">
    <source>
        <dbReference type="PIRSR" id="PIRSR033579-3"/>
    </source>
</evidence>
<dbReference type="GO" id="GO:0016852">
    <property type="term" value="F:sirohydrochlorin cobaltochelatase activity"/>
    <property type="evidence" value="ECO:0007669"/>
    <property type="project" value="UniProtKB-EC"/>
</dbReference>
<dbReference type="RefSeq" id="WP_044766539.1">
    <property type="nucleotide sequence ID" value="NZ_CEIH01000020.1"/>
</dbReference>
<dbReference type="InterPro" id="IPR010388">
    <property type="entry name" value="Anaerobic_Co-chelatase"/>
</dbReference>
<dbReference type="AlphaFoldDB" id="A0A0Z8M1F9"/>
<dbReference type="SUPFAM" id="SSF53800">
    <property type="entry name" value="Chelatase"/>
    <property type="match status" value="1"/>
</dbReference>
<feature type="binding site" evidence="2">
    <location>
        <position position="145"/>
    </location>
    <ligand>
        <name>Co(2+)</name>
        <dbReference type="ChEBI" id="CHEBI:48828"/>
    </ligand>
</feature>
<dbReference type="GO" id="GO:0046872">
    <property type="term" value="F:metal ion binding"/>
    <property type="evidence" value="ECO:0007669"/>
    <property type="project" value="UniProtKB-KW"/>
</dbReference>
<sequence length="255" mass="28894">MTKAILLVSFGTTHPETRQKTIGACEQAIKEAFPQYAVYQAYTSTVVLRRIKENEGLEIPTVRQALEQMKDEGIREVYIQPLHISAGGEFEKILNQSKEFQSYFDVIKVGQPLLHSERDYQQVKDILMEHYGQFGEKAATVLMGHGSQHNAFVAYAALDHMLTGSQVHIGCVESYPPVEQIEETLQSQGIEEVHLAPFMLVAGEHATNDMMSDDEDSWKTYFSQRGYKVTPHLIGLGEYPAIQDMYIQHLQEIID</sequence>
<dbReference type="Gene3D" id="3.40.50.1400">
    <property type="match status" value="2"/>
</dbReference>
<accession>A0A0Z8M1F9</accession>
<feature type="binding site" evidence="2">
    <location>
        <position position="173"/>
    </location>
    <ligand>
        <name>Co(2+)</name>
        <dbReference type="ChEBI" id="CHEBI:48828"/>
    </ligand>
</feature>
<dbReference type="EC" id="4.99.1.3" evidence="3"/>
<keyword evidence="2" id="KW-0479">Metal-binding</keyword>
<evidence type="ECO:0000256" key="1">
    <source>
        <dbReference type="PIRSR" id="PIRSR033579-1"/>
    </source>
</evidence>
<dbReference type="CDD" id="cd03413">
    <property type="entry name" value="CbiK_C"/>
    <property type="match status" value="1"/>
</dbReference>
<keyword evidence="3" id="KW-0456">Lyase</keyword>
<dbReference type="EMBL" id="FIJK01000003">
    <property type="protein sequence ID" value="CYW00631.1"/>
    <property type="molecule type" value="Genomic_DNA"/>
</dbReference>